<keyword evidence="9" id="KW-0902">Two-component regulatory system</keyword>
<dbReference type="SUPFAM" id="SSF55874">
    <property type="entry name" value="ATPase domain of HSP90 chaperone/DNA topoisomerase II/histidine kinase"/>
    <property type="match status" value="1"/>
</dbReference>
<keyword evidence="5" id="KW-0547">Nucleotide-binding</keyword>
<dbReference type="Gene3D" id="3.30.565.10">
    <property type="entry name" value="Histidine kinase-like ATPase, C-terminal domain"/>
    <property type="match status" value="1"/>
</dbReference>
<reference evidence="14" key="1">
    <citation type="submission" date="2016-10" db="EMBL/GenBank/DDBJ databases">
        <authorList>
            <person name="Varghese N."/>
        </authorList>
    </citation>
    <scope>NUCLEOTIDE SEQUENCE [LARGE SCALE GENOMIC DNA]</scope>
    <source>
        <strain evidence="14">DSM 17980</strain>
    </source>
</reference>
<evidence type="ECO:0000256" key="3">
    <source>
        <dbReference type="ARBA" id="ARBA00022679"/>
    </source>
</evidence>
<dbReference type="GO" id="GO:0005524">
    <property type="term" value="F:ATP binding"/>
    <property type="evidence" value="ECO:0007669"/>
    <property type="project" value="UniProtKB-KW"/>
</dbReference>
<dbReference type="STRING" id="392015.SAMN05421543_103145"/>
<keyword evidence="7" id="KW-0067">ATP-binding</keyword>
<evidence type="ECO:0000256" key="7">
    <source>
        <dbReference type="ARBA" id="ARBA00022840"/>
    </source>
</evidence>
<organism evidence="13 14">
    <name type="scientific">Alicyclobacillus macrosporangiidus</name>
    <dbReference type="NCBI Taxonomy" id="392015"/>
    <lineage>
        <taxon>Bacteria</taxon>
        <taxon>Bacillati</taxon>
        <taxon>Bacillota</taxon>
        <taxon>Bacilli</taxon>
        <taxon>Bacillales</taxon>
        <taxon>Alicyclobacillaceae</taxon>
        <taxon>Alicyclobacillus</taxon>
    </lineage>
</organism>
<keyword evidence="6 13" id="KW-0418">Kinase</keyword>
<keyword evidence="4 11" id="KW-0812">Transmembrane</keyword>
<dbReference type="EMBL" id="FPBV01000003">
    <property type="protein sequence ID" value="SFU53791.1"/>
    <property type="molecule type" value="Genomic_DNA"/>
</dbReference>
<dbReference type="InterPro" id="IPR050640">
    <property type="entry name" value="Bact_2-comp_sensor_kinase"/>
</dbReference>
<evidence type="ECO:0000256" key="5">
    <source>
        <dbReference type="ARBA" id="ARBA00022741"/>
    </source>
</evidence>
<proteinExistence type="predicted"/>
<dbReference type="Pfam" id="PF07694">
    <property type="entry name" value="5TM-5TMR_LYT"/>
    <property type="match status" value="1"/>
</dbReference>
<dbReference type="Pfam" id="PF02518">
    <property type="entry name" value="HATPase_c"/>
    <property type="match status" value="1"/>
</dbReference>
<evidence type="ECO:0000256" key="1">
    <source>
        <dbReference type="ARBA" id="ARBA00004651"/>
    </source>
</evidence>
<evidence type="ECO:0000256" key="4">
    <source>
        <dbReference type="ARBA" id="ARBA00022692"/>
    </source>
</evidence>
<evidence type="ECO:0000256" key="9">
    <source>
        <dbReference type="ARBA" id="ARBA00023012"/>
    </source>
</evidence>
<evidence type="ECO:0000313" key="13">
    <source>
        <dbReference type="EMBL" id="SFU53791.1"/>
    </source>
</evidence>
<dbReference type="GO" id="GO:0005886">
    <property type="term" value="C:plasma membrane"/>
    <property type="evidence" value="ECO:0007669"/>
    <property type="project" value="UniProtKB-SubCell"/>
</dbReference>
<dbReference type="PANTHER" id="PTHR34220:SF7">
    <property type="entry name" value="SENSOR HISTIDINE KINASE YPDA"/>
    <property type="match status" value="1"/>
</dbReference>
<dbReference type="PANTHER" id="PTHR34220">
    <property type="entry name" value="SENSOR HISTIDINE KINASE YPDA"/>
    <property type="match status" value="1"/>
</dbReference>
<evidence type="ECO:0000256" key="11">
    <source>
        <dbReference type="SAM" id="Phobius"/>
    </source>
</evidence>
<evidence type="ECO:0000256" key="2">
    <source>
        <dbReference type="ARBA" id="ARBA00022475"/>
    </source>
</evidence>
<feature type="transmembrane region" description="Helical" evidence="11">
    <location>
        <begin position="121"/>
        <end position="142"/>
    </location>
</feature>
<protein>
    <submittedName>
        <fullName evidence="13">Two-component system, LytT family, sensor histidine kinase LytS</fullName>
    </submittedName>
</protein>
<dbReference type="InterPro" id="IPR036890">
    <property type="entry name" value="HATPase_C_sf"/>
</dbReference>
<dbReference type="GO" id="GO:0000155">
    <property type="term" value="F:phosphorelay sensor kinase activity"/>
    <property type="evidence" value="ECO:0007669"/>
    <property type="project" value="InterPro"/>
</dbReference>
<evidence type="ECO:0000256" key="6">
    <source>
        <dbReference type="ARBA" id="ARBA00022777"/>
    </source>
</evidence>
<dbReference type="InterPro" id="IPR010559">
    <property type="entry name" value="Sig_transdc_His_kin_internal"/>
</dbReference>
<dbReference type="InterPro" id="IPR003594">
    <property type="entry name" value="HATPase_dom"/>
</dbReference>
<sequence>MGALTFVILQRSALLLVAVFALTRIRVFRHLLDPADGIRLRWLDALVFAVFAAAGSELGLDVSLSGQVSHVWHWRPAADALRIGPDVVAIVIAGLLGGPAVGLLAGVLTGGWLLVMGGADPWAGVLTQILAGGLAGLTAHFFADERVLAPHKAVFVGLFAPVLYTGMLLVFTPPGQVEQGIAVVNQIGPPLVIADSLAVGVFSAIVHVARAEEEQATAREMQRALTLVERALSHLRWQLDEPSAQKLAELLMRELRTAAVTVCDRQRLLAHVGKGADHHRPGDPVPEPALRMLLQSGELRTVADRVSLGCSRPDCPLRGAVVVPLHQSGEIAGGVILYVSRARGIRSADIELARGLGKLISRELDVAAAEMLRRTIQDMRLRNLQAQVHPHFLFNTLNLISGLVRIDPDRARRLIVRLGQFLRASLRASEQRLVPLAEELEMAFAYTDIVKARFDDRIVFDWRIDENLPSVLIPPGTLQPLVENSVKHGLSVRPEGGRIQVQIRHAGTGVQVEVRDDGPGFPPDVLYSAGCTDGEIPGGVGLSIVRQRLVALLGAESTLRLANGPHGGAVVWFHLPARAKEGVG</sequence>
<keyword evidence="2" id="KW-1003">Cell membrane</keyword>
<keyword evidence="14" id="KW-1185">Reference proteome</keyword>
<evidence type="ECO:0000256" key="10">
    <source>
        <dbReference type="ARBA" id="ARBA00023136"/>
    </source>
</evidence>
<feature type="transmembrane region" description="Helical" evidence="11">
    <location>
        <begin position="87"/>
        <end position="115"/>
    </location>
</feature>
<evidence type="ECO:0000313" key="14">
    <source>
        <dbReference type="Proteomes" id="UP000183508"/>
    </source>
</evidence>
<keyword evidence="8 11" id="KW-1133">Transmembrane helix</keyword>
<dbReference type="Pfam" id="PF06580">
    <property type="entry name" value="His_kinase"/>
    <property type="match status" value="1"/>
</dbReference>
<evidence type="ECO:0000259" key="12">
    <source>
        <dbReference type="PROSITE" id="PS50109"/>
    </source>
</evidence>
<keyword evidence="10 11" id="KW-0472">Membrane</keyword>
<evidence type="ECO:0000256" key="8">
    <source>
        <dbReference type="ARBA" id="ARBA00022989"/>
    </source>
</evidence>
<dbReference type="InterPro" id="IPR011620">
    <property type="entry name" value="Sig_transdc_His_kinase_LytS_TM"/>
</dbReference>
<dbReference type="RefSeq" id="WP_074950010.1">
    <property type="nucleotide sequence ID" value="NZ_FPBV01000003.1"/>
</dbReference>
<dbReference type="GO" id="GO:0071555">
    <property type="term" value="P:cell wall organization"/>
    <property type="evidence" value="ECO:0007669"/>
    <property type="project" value="InterPro"/>
</dbReference>
<accession>A0A1I7GZA2</accession>
<dbReference type="SUPFAM" id="SSF55781">
    <property type="entry name" value="GAF domain-like"/>
    <property type="match status" value="1"/>
</dbReference>
<dbReference type="Proteomes" id="UP000183508">
    <property type="component" value="Unassembled WGS sequence"/>
</dbReference>
<keyword evidence="3" id="KW-0808">Transferase</keyword>
<feature type="domain" description="Histidine kinase" evidence="12">
    <location>
        <begin position="478"/>
        <end position="579"/>
    </location>
</feature>
<name>A0A1I7GZA2_9BACL</name>
<feature type="transmembrane region" description="Helical" evidence="11">
    <location>
        <begin position="154"/>
        <end position="171"/>
    </location>
</feature>
<dbReference type="InterPro" id="IPR005467">
    <property type="entry name" value="His_kinase_dom"/>
</dbReference>
<dbReference type="PROSITE" id="PS50109">
    <property type="entry name" value="HIS_KIN"/>
    <property type="match status" value="1"/>
</dbReference>
<dbReference type="AlphaFoldDB" id="A0A1I7GZA2"/>
<dbReference type="SMART" id="SM00387">
    <property type="entry name" value="HATPase_c"/>
    <property type="match status" value="1"/>
</dbReference>
<gene>
    <name evidence="13" type="ORF">SAMN05421543_103145</name>
</gene>
<comment type="subcellular location">
    <subcellularLocation>
        <location evidence="1">Cell membrane</location>
        <topology evidence="1">Multi-pass membrane protein</topology>
    </subcellularLocation>
</comment>